<feature type="domain" description="Hydroxymethylglutaryl-coenzyme A synthase C-terminal" evidence="8">
    <location>
        <begin position="300"/>
        <end position="507"/>
    </location>
</feature>
<dbReference type="Proteomes" id="UP001303373">
    <property type="component" value="Chromosome 14"/>
</dbReference>
<dbReference type="Gene3D" id="3.40.47.10">
    <property type="match status" value="1"/>
</dbReference>
<feature type="binding site" evidence="4">
    <location>
        <position position="321"/>
    </location>
    <ligand>
        <name>CoA</name>
        <dbReference type="ChEBI" id="CHEBI:57287"/>
    </ligand>
</feature>
<dbReference type="GO" id="GO:0004421">
    <property type="term" value="F:hydroxymethylglutaryl-CoA synthase activity"/>
    <property type="evidence" value="ECO:0007669"/>
    <property type="project" value="UniProtKB-EC"/>
</dbReference>
<comment type="function">
    <text evidence="5">Catalyzes the condensation of acetyl-CoA with acetoacetyl-CoA to form HMG-CoA.</text>
</comment>
<feature type="domain" description="Hydroxymethylglutaryl-coenzyme A synthase N-terminal" evidence="7">
    <location>
        <begin position="22"/>
        <end position="193"/>
    </location>
</feature>
<feature type="active site" description="Proton donor/acceptor" evidence="3">
    <location>
        <position position="103"/>
    </location>
</feature>
<keyword evidence="2 5" id="KW-0808">Transferase</keyword>
<dbReference type="CDD" id="cd00827">
    <property type="entry name" value="init_cond_enzymes"/>
    <property type="match status" value="1"/>
</dbReference>
<dbReference type="AlphaFoldDB" id="A0AAQ3MA32"/>
<dbReference type="EMBL" id="CP138593">
    <property type="protein sequence ID" value="WPH04797.1"/>
    <property type="molecule type" value="Genomic_DNA"/>
</dbReference>
<proteinExistence type="inferred from homology"/>
<reference evidence="9 10" key="1">
    <citation type="submission" date="2023-11" db="EMBL/GenBank/DDBJ databases">
        <title>An acidophilic fungus is an integral part of prey digestion in a carnivorous sundew plant.</title>
        <authorList>
            <person name="Tsai I.J."/>
        </authorList>
    </citation>
    <scope>NUCLEOTIDE SEQUENCE [LARGE SCALE GENOMIC DNA]</scope>
    <source>
        <strain evidence="9">169a</strain>
    </source>
</reference>
<evidence type="ECO:0000256" key="4">
    <source>
        <dbReference type="PIRSR" id="PIRSR610122-2"/>
    </source>
</evidence>
<dbReference type="InterPro" id="IPR013528">
    <property type="entry name" value="HMG_CoA_synth_N"/>
</dbReference>
<evidence type="ECO:0000259" key="8">
    <source>
        <dbReference type="Pfam" id="PF08540"/>
    </source>
</evidence>
<dbReference type="GO" id="GO:0006696">
    <property type="term" value="P:ergosterol biosynthetic process"/>
    <property type="evidence" value="ECO:0007669"/>
    <property type="project" value="TreeGrafter"/>
</dbReference>
<dbReference type="GO" id="GO:0010142">
    <property type="term" value="P:farnesyl diphosphate biosynthetic process, mevalonate pathway"/>
    <property type="evidence" value="ECO:0007669"/>
    <property type="project" value="InterPro"/>
</dbReference>
<comment type="catalytic activity">
    <reaction evidence="5">
        <text>acetoacetyl-CoA + acetyl-CoA + H2O = (3S)-3-hydroxy-3-methylglutaryl-CoA + CoA + H(+)</text>
        <dbReference type="Rhea" id="RHEA:10188"/>
        <dbReference type="ChEBI" id="CHEBI:15377"/>
        <dbReference type="ChEBI" id="CHEBI:15378"/>
        <dbReference type="ChEBI" id="CHEBI:43074"/>
        <dbReference type="ChEBI" id="CHEBI:57286"/>
        <dbReference type="ChEBI" id="CHEBI:57287"/>
        <dbReference type="ChEBI" id="CHEBI:57288"/>
        <dbReference type="EC" id="2.3.3.10"/>
    </reaction>
</comment>
<evidence type="ECO:0000256" key="6">
    <source>
        <dbReference type="SAM" id="MobiDB-lite"/>
    </source>
</evidence>
<dbReference type="Pfam" id="PF08540">
    <property type="entry name" value="HMG_CoA_synt_C"/>
    <property type="match status" value="2"/>
</dbReference>
<dbReference type="InterPro" id="IPR013746">
    <property type="entry name" value="HMG_CoA_synt_C_dom"/>
</dbReference>
<dbReference type="NCBIfam" id="TIGR01833">
    <property type="entry name" value="HMG-CoA-S_euk"/>
    <property type="match status" value="1"/>
</dbReference>
<dbReference type="EC" id="2.3.3.10" evidence="5"/>
<sequence length="509" mass="55701">MPHAISPSVWPTSLSSGRRFGPTNVGIKAIELYFPDKCVAQSELEKHDGVSEGKYTIGLGQTRMSFCDDREDIYSITLTALSSLLRKYQIDTKTIGRLEVGTETLLDKSKSVKSVLMQLFADTDGNMEGVDNINACYGGTNALFNAVNWVESSSWDGRDAIVVCGDVAVYGKGAARPTGGAGAVAMLIGPDAPIAFQSGLRGSYFQHTYDFYKADLRTEYPIVQGHYSIECYTRALDSCYAAYCKREQQLYGFEASSDYASDVEGEKAGSFNYAGSDSESEANTRPASESGDSITSYSTPTIAERFDHMCFHAPTTKLVSKSYARLIYNDFKAHPNHADFKALDPSLLNIEYESSLRDRTIEKTFVNFSANLFTQRVSPSTMAPTMCGNMYTASLYSGLASLLSNVAPAALFGKTIGMFSFGSGLASTLFSLKVVGDTTQMHEALDLVERLSARQVVSPEAYDAAMGLREAAHLQKDFVPQGDCSRFKKGTYYLTKVDDQFRREYAVAV</sequence>
<feature type="region of interest" description="Disordered" evidence="6">
    <location>
        <begin position="270"/>
        <end position="295"/>
    </location>
</feature>
<feature type="compositionally biased region" description="Polar residues" evidence="6">
    <location>
        <begin position="273"/>
        <end position="295"/>
    </location>
</feature>
<dbReference type="InterPro" id="IPR016039">
    <property type="entry name" value="Thiolase-like"/>
</dbReference>
<keyword evidence="10" id="KW-1185">Reference proteome</keyword>
<comment type="similarity">
    <text evidence="1 5">Belongs to the thiolase-like superfamily. HMG-CoA synthase family.</text>
</comment>
<dbReference type="InterPro" id="IPR010122">
    <property type="entry name" value="HMG_CoA_synthase_euk"/>
</dbReference>
<name>A0AAQ3MA32_9PEZI</name>
<feature type="domain" description="Hydroxymethylglutaryl-coenzyme A synthase C-terminal" evidence="8">
    <location>
        <begin position="194"/>
        <end position="251"/>
    </location>
</feature>
<dbReference type="GO" id="GO:0006084">
    <property type="term" value="P:acetyl-CoA metabolic process"/>
    <property type="evidence" value="ECO:0007669"/>
    <property type="project" value="InterPro"/>
</dbReference>
<dbReference type="PANTHER" id="PTHR43323">
    <property type="entry name" value="3-HYDROXY-3-METHYLGLUTARYL COENZYME A SYNTHASE"/>
    <property type="match status" value="1"/>
</dbReference>
<evidence type="ECO:0000256" key="3">
    <source>
        <dbReference type="PIRSR" id="PIRSR610122-1"/>
    </source>
</evidence>
<evidence type="ECO:0000256" key="1">
    <source>
        <dbReference type="ARBA" id="ARBA00007061"/>
    </source>
</evidence>
<evidence type="ECO:0000313" key="9">
    <source>
        <dbReference type="EMBL" id="WPH04797.1"/>
    </source>
</evidence>
<feature type="binding site" evidence="4">
    <location>
        <position position="228"/>
    </location>
    <ligand>
        <name>CoA</name>
        <dbReference type="ChEBI" id="CHEBI:57287"/>
    </ligand>
</feature>
<dbReference type="Pfam" id="PF01154">
    <property type="entry name" value="HMG_CoA_synt_N"/>
    <property type="match status" value="1"/>
</dbReference>
<feature type="active site" description="Proton donor/acceptor" evidence="3">
    <location>
        <position position="312"/>
    </location>
</feature>
<accession>A0AAQ3MA32</accession>
<feature type="active site" description="Acyl-thioester intermediate" evidence="3">
    <location>
        <position position="136"/>
    </location>
</feature>
<organism evidence="9 10">
    <name type="scientific">Acrodontium crateriforme</name>
    <dbReference type="NCBI Taxonomy" id="150365"/>
    <lineage>
        <taxon>Eukaryota</taxon>
        <taxon>Fungi</taxon>
        <taxon>Dikarya</taxon>
        <taxon>Ascomycota</taxon>
        <taxon>Pezizomycotina</taxon>
        <taxon>Dothideomycetes</taxon>
        <taxon>Dothideomycetidae</taxon>
        <taxon>Mycosphaerellales</taxon>
        <taxon>Teratosphaeriaceae</taxon>
        <taxon>Acrodontium</taxon>
    </lineage>
</organism>
<gene>
    <name evidence="9" type="ORF">R9X50_00769300</name>
</gene>
<evidence type="ECO:0000259" key="7">
    <source>
        <dbReference type="Pfam" id="PF01154"/>
    </source>
</evidence>
<dbReference type="PANTHER" id="PTHR43323:SF2">
    <property type="entry name" value="HYDROXYMETHYLGLUTARYL-COA SYNTHASE"/>
    <property type="match status" value="1"/>
</dbReference>
<evidence type="ECO:0000313" key="10">
    <source>
        <dbReference type="Proteomes" id="UP001303373"/>
    </source>
</evidence>
<feature type="binding site" evidence="4">
    <location>
        <position position="317"/>
    </location>
    <ligand>
        <name>CoA</name>
        <dbReference type="ChEBI" id="CHEBI:57287"/>
    </ligand>
</feature>
<evidence type="ECO:0000256" key="2">
    <source>
        <dbReference type="ARBA" id="ARBA00022679"/>
    </source>
</evidence>
<dbReference type="SUPFAM" id="SSF53901">
    <property type="entry name" value="Thiolase-like"/>
    <property type="match status" value="2"/>
</dbReference>
<protein>
    <recommendedName>
        <fullName evidence="5">Hydroxymethylglutaryl-CoA synthase</fullName>
        <shortName evidence="5">HMG-CoA synthase</shortName>
        <ecNumber evidence="5">2.3.3.10</ecNumber>
    </recommendedName>
    <alternativeName>
        <fullName evidence="5">3-hydroxy-3-methylglutaryl coenzyme A synthase</fullName>
    </alternativeName>
</protein>
<evidence type="ECO:0000256" key="5">
    <source>
        <dbReference type="RuleBase" id="RU364071"/>
    </source>
</evidence>